<comment type="caution">
    <text evidence="2">The sequence shown here is derived from an EMBL/GenBank/DDBJ whole genome shotgun (WGS) entry which is preliminary data.</text>
</comment>
<dbReference type="CDD" id="cd16027">
    <property type="entry name" value="SGSH"/>
    <property type="match status" value="1"/>
</dbReference>
<organism evidence="2 3">
    <name type="scientific">Larkinella terrae</name>
    <dbReference type="NCBI Taxonomy" id="2025311"/>
    <lineage>
        <taxon>Bacteria</taxon>
        <taxon>Pseudomonadati</taxon>
        <taxon>Bacteroidota</taxon>
        <taxon>Cytophagia</taxon>
        <taxon>Cytophagales</taxon>
        <taxon>Spirosomataceae</taxon>
        <taxon>Larkinella</taxon>
    </lineage>
</organism>
<accession>A0A7K0EGF1</accession>
<sequence>MRLTLLTGLLLSLLGSGFVGFIQQPPAAAKPNVIIVMADDLDSRQLSCYGGRNLRTTHIDALAAEGLKFNHIYASEAMCVPTRASLFTGLYPVRHGSFQNHKPVYNDLKSVGHYLADLGYRVGLTGKDHSTKPKTVFPFEIVSGFEPNCVAATDDYTLDGVKEYMTRDSKPYCLFVMSINPHTPWTVGDTTEFDADKLVLPSYCVDTKLTRRQFVKYLAEVRRLDNQVGDITRLLKETGQDKNTIVIFLGEQGAQFPGAKWNLYDAGQKSSMLVRWPGTVKPRTQTDALVQYEDITPTLIDLAGGKPVAGLDGKSFLPVLRGQSQQARDFTYGIHNNIPEGNPYPIRSIRDTRYKLILNLTPDSEYYNRFMMNASAQRRDGNSVWFSWIDRAESDPQAKRITDRFVKRPAVEFYDTQTDPSEFRNLANDSTQQNRIRHYRQKLEAWMKQQGDTGAALDITYAKKPD</sequence>
<dbReference type="PANTHER" id="PTHR43751">
    <property type="entry name" value="SULFATASE"/>
    <property type="match status" value="1"/>
</dbReference>
<dbReference type="InterPro" id="IPR017850">
    <property type="entry name" value="Alkaline_phosphatase_core_sf"/>
</dbReference>
<dbReference type="OrthoDB" id="975025at2"/>
<dbReference type="AlphaFoldDB" id="A0A7K0EGF1"/>
<evidence type="ECO:0000313" key="3">
    <source>
        <dbReference type="Proteomes" id="UP000441754"/>
    </source>
</evidence>
<evidence type="ECO:0000259" key="1">
    <source>
        <dbReference type="Pfam" id="PF00884"/>
    </source>
</evidence>
<protein>
    <submittedName>
        <fullName evidence="2">Sulfatase-like hydrolase/transferase</fullName>
    </submittedName>
</protein>
<dbReference type="InterPro" id="IPR000917">
    <property type="entry name" value="Sulfatase_N"/>
</dbReference>
<dbReference type="GO" id="GO:0016787">
    <property type="term" value="F:hydrolase activity"/>
    <property type="evidence" value="ECO:0007669"/>
    <property type="project" value="UniProtKB-KW"/>
</dbReference>
<proteinExistence type="predicted"/>
<feature type="domain" description="Sulfatase N-terminal" evidence="1">
    <location>
        <begin position="31"/>
        <end position="304"/>
    </location>
</feature>
<dbReference type="InterPro" id="IPR052701">
    <property type="entry name" value="GAG_Ulvan_Degrading_Sulfatases"/>
</dbReference>
<dbReference type="EMBL" id="WJXZ01000002">
    <property type="protein sequence ID" value="MRS60894.1"/>
    <property type="molecule type" value="Genomic_DNA"/>
</dbReference>
<dbReference type="RefSeq" id="WP_154174288.1">
    <property type="nucleotide sequence ID" value="NZ_WJXZ01000002.1"/>
</dbReference>
<keyword evidence="2" id="KW-0378">Hydrolase</keyword>
<dbReference type="GO" id="GO:0016740">
    <property type="term" value="F:transferase activity"/>
    <property type="evidence" value="ECO:0007669"/>
    <property type="project" value="UniProtKB-KW"/>
</dbReference>
<evidence type="ECO:0000313" key="2">
    <source>
        <dbReference type="EMBL" id="MRS60894.1"/>
    </source>
</evidence>
<dbReference type="Pfam" id="PF00884">
    <property type="entry name" value="Sulfatase"/>
    <property type="match status" value="1"/>
</dbReference>
<dbReference type="SUPFAM" id="SSF53649">
    <property type="entry name" value="Alkaline phosphatase-like"/>
    <property type="match status" value="1"/>
</dbReference>
<dbReference type="Proteomes" id="UP000441754">
    <property type="component" value="Unassembled WGS sequence"/>
</dbReference>
<keyword evidence="2" id="KW-0808">Transferase</keyword>
<dbReference type="Gene3D" id="3.40.720.10">
    <property type="entry name" value="Alkaline Phosphatase, subunit A"/>
    <property type="match status" value="1"/>
</dbReference>
<name>A0A7K0EGF1_9BACT</name>
<gene>
    <name evidence="2" type="ORF">GJJ30_06270</name>
</gene>
<dbReference type="PANTHER" id="PTHR43751:SF1">
    <property type="entry name" value="SULFATASE ATSG-RELATED"/>
    <property type="match status" value="1"/>
</dbReference>
<reference evidence="2 3" key="1">
    <citation type="journal article" date="2018" name="Antonie Van Leeuwenhoek">
        <title>Larkinella terrae sp. nov., isolated from soil on Jeju Island, South Korea.</title>
        <authorList>
            <person name="Ten L.N."/>
            <person name="Jeon J."/>
            <person name="Park S.J."/>
            <person name="Park S."/>
            <person name="Lee S.Y."/>
            <person name="Kim M.K."/>
            <person name="Jung H.Y."/>
        </authorList>
    </citation>
    <scope>NUCLEOTIDE SEQUENCE [LARGE SCALE GENOMIC DNA]</scope>
    <source>
        <strain evidence="2 3">KCTC 52001</strain>
    </source>
</reference>
<keyword evidence="3" id="KW-1185">Reference proteome</keyword>